<comment type="caution">
    <text evidence="2">The sequence shown here is derived from an EMBL/GenBank/DDBJ whole genome shotgun (WGS) entry which is preliminary data.</text>
</comment>
<feature type="compositionally biased region" description="Basic residues" evidence="1">
    <location>
        <begin position="711"/>
        <end position="722"/>
    </location>
</feature>
<evidence type="ECO:0000256" key="1">
    <source>
        <dbReference type="SAM" id="MobiDB-lite"/>
    </source>
</evidence>
<evidence type="ECO:0000313" key="2">
    <source>
        <dbReference type="EMBL" id="KAL0264232.1"/>
    </source>
</evidence>
<feature type="region of interest" description="Disordered" evidence="1">
    <location>
        <begin position="131"/>
        <end position="164"/>
    </location>
</feature>
<reference evidence="2 3" key="1">
    <citation type="submission" date="2024-02" db="EMBL/GenBank/DDBJ databases">
        <title>De novo assembly and annotation of 12 fungi associated with fruit tree decline syndrome in Ontario, Canada.</title>
        <authorList>
            <person name="Sulman M."/>
            <person name="Ellouze W."/>
            <person name="Ilyukhin E."/>
        </authorList>
    </citation>
    <scope>NUCLEOTIDE SEQUENCE [LARGE SCALE GENOMIC DNA]</scope>
    <source>
        <strain evidence="2 3">FDS-637</strain>
    </source>
</reference>
<dbReference type="Proteomes" id="UP001430584">
    <property type="component" value="Unassembled WGS sequence"/>
</dbReference>
<dbReference type="EMBL" id="JAJVCZ030000001">
    <property type="protein sequence ID" value="KAL0264232.1"/>
    <property type="molecule type" value="Genomic_DNA"/>
</dbReference>
<feature type="compositionally biased region" description="Polar residues" evidence="1">
    <location>
        <begin position="282"/>
        <end position="298"/>
    </location>
</feature>
<feature type="region of interest" description="Disordered" evidence="1">
    <location>
        <begin position="235"/>
        <end position="308"/>
    </location>
</feature>
<keyword evidence="3" id="KW-1185">Reference proteome</keyword>
<proteinExistence type="predicted"/>
<evidence type="ECO:0000313" key="3">
    <source>
        <dbReference type="Proteomes" id="UP001430584"/>
    </source>
</evidence>
<feature type="compositionally biased region" description="Low complexity" evidence="1">
    <location>
        <begin position="471"/>
        <end position="483"/>
    </location>
</feature>
<feature type="compositionally biased region" description="Polar residues" evidence="1">
    <location>
        <begin position="457"/>
        <end position="469"/>
    </location>
</feature>
<dbReference type="RefSeq" id="XP_066636972.1">
    <property type="nucleotide sequence ID" value="XM_066771693.1"/>
</dbReference>
<gene>
    <name evidence="2" type="ORF">SLS55_000179</name>
</gene>
<feature type="compositionally biased region" description="Polar residues" evidence="1">
    <location>
        <begin position="491"/>
        <end position="504"/>
    </location>
</feature>
<feature type="compositionally biased region" description="Acidic residues" evidence="1">
    <location>
        <begin position="367"/>
        <end position="409"/>
    </location>
</feature>
<name>A0ABR3CTK4_9PEZI</name>
<dbReference type="GeneID" id="92004264"/>
<accession>A0ABR3CTK4</accession>
<feature type="compositionally biased region" description="Polar residues" evidence="1">
    <location>
        <begin position="533"/>
        <end position="542"/>
    </location>
</feature>
<feature type="region of interest" description="Disordered" evidence="1">
    <location>
        <begin position="345"/>
        <end position="564"/>
    </location>
</feature>
<organism evidence="2 3">
    <name type="scientific">Diplodia seriata</name>
    <dbReference type="NCBI Taxonomy" id="420778"/>
    <lineage>
        <taxon>Eukaryota</taxon>
        <taxon>Fungi</taxon>
        <taxon>Dikarya</taxon>
        <taxon>Ascomycota</taxon>
        <taxon>Pezizomycotina</taxon>
        <taxon>Dothideomycetes</taxon>
        <taxon>Dothideomycetes incertae sedis</taxon>
        <taxon>Botryosphaeriales</taxon>
        <taxon>Botryosphaeriaceae</taxon>
        <taxon>Diplodia</taxon>
    </lineage>
</organism>
<feature type="compositionally biased region" description="Basic and acidic residues" evidence="1">
    <location>
        <begin position="511"/>
        <end position="521"/>
    </location>
</feature>
<feature type="region of interest" description="Disordered" evidence="1">
    <location>
        <begin position="709"/>
        <end position="728"/>
    </location>
</feature>
<sequence length="728" mass="79763">MSHHHSDDGEAETFDHGEVKDLILAATEESSLSLDQADASARILDLPPMHLSRRTDPNISGIAENALITSQKYTVAPSQLPAISDDDDLQPVANPTLAAAEKLEAGKEPCKLNLQRCSANAVTFKRTIGQIDEESRQDHRNRLTPASTNTPIGAPPDAPPDASTEYKGLGWEQIKLPVQPGKFNHGDIEQLAQQDLESVEHLFQTANELESTSQEALQDLKHVIKTAGKLTSSLAGRGYVPFPAITSPSRRSSDEDLNPPERRRKGSTGQAVPVGESPPRHSPSQPTAHSSRPATGPTTKRKFGLHQGALETLSWEEWKIATNDIEPDSMPARLQRDGLRLRLRAIDRHDRPRTTGTIPEEDHPGSGDEEGLAVDDDDDEDAWEDVESGDEEGLAVGGDDDEDAWEGDGEFSSQDKGKGKAAAVQDEQPVITEEDRLFEEEMERFREEEQMRVSLAISRQQELQSARQGESSDSQPPVSSSSSLRGGPLTTIPTSPVLQQSGESSAMEVDTDPHEGQHGEGEAVAETDLGQMGPQTPTSQSMEIPERPRTPHAPPTQPQGLPLPLHQDILSALGGKDIRVRVYQDSNHDDRKIQDLMAAAPATADKLLEHLNTIHGNKSDFSTKWLQRTVGQKHCYGHYVVDRGATNKRIPGFKAGYQCQMCATRKRACAKWVGESLVIFPVIDEHRAGKAWTEIEYWILTDVELGGPKRPPSKKGAKKWTKTKFVGT</sequence>
<protein>
    <submittedName>
        <fullName evidence="2">Uncharacterized protein</fullName>
    </submittedName>
</protein>